<sequence>MKLNENGEISNNKRQNLITKYSPVELRVGAGFARPIEPGVSKGGRTPPLRQNIFGYMFNNPANEKDNKFYYEGCCWQYQLNLPPIFCD</sequence>
<dbReference type="EMBL" id="SNRY01000865">
    <property type="protein sequence ID" value="KAA6335723.1"/>
    <property type="molecule type" value="Genomic_DNA"/>
</dbReference>
<comment type="caution">
    <text evidence="1">The sequence shown here is derived from an EMBL/GenBank/DDBJ whole genome shotgun (WGS) entry which is preliminary data.</text>
</comment>
<organism evidence="1">
    <name type="scientific">termite gut metagenome</name>
    <dbReference type="NCBI Taxonomy" id="433724"/>
    <lineage>
        <taxon>unclassified sequences</taxon>
        <taxon>metagenomes</taxon>
        <taxon>organismal metagenomes</taxon>
    </lineage>
</organism>
<accession>A0A5J4RRW7</accession>
<evidence type="ECO:0000313" key="1">
    <source>
        <dbReference type="EMBL" id="KAA6335723.1"/>
    </source>
</evidence>
<protein>
    <submittedName>
        <fullName evidence="1">Uncharacterized protein</fullName>
    </submittedName>
</protein>
<name>A0A5J4RRW7_9ZZZZ</name>
<reference evidence="1" key="1">
    <citation type="submission" date="2019-03" db="EMBL/GenBank/DDBJ databases">
        <title>Single cell metagenomics reveals metabolic interactions within the superorganism composed of flagellate Streblomastix strix and complex community of Bacteroidetes bacteria on its surface.</title>
        <authorList>
            <person name="Treitli S.C."/>
            <person name="Kolisko M."/>
            <person name="Husnik F."/>
            <person name="Keeling P."/>
            <person name="Hampl V."/>
        </authorList>
    </citation>
    <scope>NUCLEOTIDE SEQUENCE</scope>
    <source>
        <strain evidence="1">STM</strain>
    </source>
</reference>
<dbReference type="AlphaFoldDB" id="A0A5J4RRW7"/>
<proteinExistence type="predicted"/>
<gene>
    <name evidence="1" type="ORF">EZS27_016071</name>
</gene>